<evidence type="ECO:0000256" key="4">
    <source>
        <dbReference type="ARBA" id="ARBA00016436"/>
    </source>
</evidence>
<keyword evidence="8 13" id="KW-0547">Nucleotide-binding</keyword>
<keyword evidence="14" id="KW-0812">Transmembrane</keyword>
<proteinExistence type="inferred from homology"/>
<dbReference type="OrthoDB" id="9766423at2"/>
<evidence type="ECO:0000256" key="7">
    <source>
        <dbReference type="ARBA" id="ARBA00022679"/>
    </source>
</evidence>
<evidence type="ECO:0000256" key="1">
    <source>
        <dbReference type="ARBA" id="ARBA00002274"/>
    </source>
</evidence>
<dbReference type="HAMAP" id="MF_00409">
    <property type="entry name" value="LpxK"/>
    <property type="match status" value="1"/>
</dbReference>
<evidence type="ECO:0000256" key="2">
    <source>
        <dbReference type="ARBA" id="ARBA00004870"/>
    </source>
</evidence>
<accession>A0A1M5GYM4</accession>
<evidence type="ECO:0000256" key="11">
    <source>
        <dbReference type="ARBA" id="ARBA00023098"/>
    </source>
</evidence>
<dbReference type="SUPFAM" id="SSF52540">
    <property type="entry name" value="P-loop containing nucleoside triphosphate hydrolases"/>
    <property type="match status" value="1"/>
</dbReference>
<evidence type="ECO:0000256" key="8">
    <source>
        <dbReference type="ARBA" id="ARBA00022741"/>
    </source>
</evidence>
<evidence type="ECO:0000256" key="5">
    <source>
        <dbReference type="ARBA" id="ARBA00022516"/>
    </source>
</evidence>
<evidence type="ECO:0000256" key="6">
    <source>
        <dbReference type="ARBA" id="ARBA00022556"/>
    </source>
</evidence>
<keyword evidence="7 13" id="KW-0808">Transferase</keyword>
<keyword evidence="6 13" id="KW-0441">Lipid A biosynthesis</keyword>
<keyword evidence="14" id="KW-0472">Membrane</keyword>
<dbReference type="EC" id="2.7.1.130" evidence="3 13"/>
<evidence type="ECO:0000256" key="13">
    <source>
        <dbReference type="HAMAP-Rule" id="MF_00409"/>
    </source>
</evidence>
<evidence type="ECO:0000256" key="3">
    <source>
        <dbReference type="ARBA" id="ARBA00012071"/>
    </source>
</evidence>
<dbReference type="RefSeq" id="WP_073017110.1">
    <property type="nucleotide sequence ID" value="NZ_FQWF01000002.1"/>
</dbReference>
<dbReference type="STRING" id="229205.SAMN05444372_102209"/>
<dbReference type="PANTHER" id="PTHR42724">
    <property type="entry name" value="TETRAACYLDISACCHARIDE 4'-KINASE"/>
    <property type="match status" value="1"/>
</dbReference>
<sequence>MNFLRKILFPFSILYGLITCIRNILFDNDILKSHSFDVPIIAVGNLSVGGTGKTPQIEYLIRLLCDKYKVATLSRGYKRQSSGFILAQTNTTAAILGDEPFQFFNKFPNIQVAVDADRKKGIEQLLLQKNKPDIILLDDAFQHRKVKAGLYILLTSYGDLYVNDFILPTGNLRESSSGAQRASIIIVTKCPSSLSIEEQQMIRNKLKLSEKQELYFTFISYDNFILSESRKVKVDEIKTTPKVLLAGIAKPDSFFAFFDNKNDICLSFPDHHHFTDKDILKIKNLAQNKIIISTEKDYVRLKGILPGGQLFYLPIQSRFLSKSASSGDNFDKTILNYVGTSSRNR</sequence>
<dbReference type="PANTHER" id="PTHR42724:SF1">
    <property type="entry name" value="TETRAACYLDISACCHARIDE 4'-KINASE, MITOCHONDRIAL-RELATED"/>
    <property type="match status" value="1"/>
</dbReference>
<comment type="pathway">
    <text evidence="2 13">Glycolipid biosynthesis; lipid IV(A) biosynthesis; lipid IV(A) from (3R)-3-hydroxytetradecanoyl-[acyl-carrier-protein] and UDP-N-acetyl-alpha-D-glucosamine: step 6/6.</text>
</comment>
<dbReference type="Pfam" id="PF02606">
    <property type="entry name" value="LpxK"/>
    <property type="match status" value="1"/>
</dbReference>
<comment type="function">
    <text evidence="1 13">Transfers the gamma-phosphate of ATP to the 4'-position of a tetraacyldisaccharide 1-phosphate intermediate (termed DS-1-P) to form tetraacyldisaccharide 1,4'-bis-phosphate (lipid IVA).</text>
</comment>
<dbReference type="UniPathway" id="UPA00359">
    <property type="reaction ID" value="UER00482"/>
</dbReference>
<keyword evidence="14" id="KW-1133">Transmembrane helix</keyword>
<organism evidence="15 16">
    <name type="scientific">Flavobacterium micromati</name>
    <dbReference type="NCBI Taxonomy" id="229205"/>
    <lineage>
        <taxon>Bacteria</taxon>
        <taxon>Pseudomonadati</taxon>
        <taxon>Bacteroidota</taxon>
        <taxon>Flavobacteriia</taxon>
        <taxon>Flavobacteriales</taxon>
        <taxon>Flavobacteriaceae</taxon>
        <taxon>Flavobacterium</taxon>
    </lineage>
</organism>
<feature type="binding site" evidence="13">
    <location>
        <begin position="47"/>
        <end position="54"/>
    </location>
    <ligand>
        <name>ATP</name>
        <dbReference type="ChEBI" id="CHEBI:30616"/>
    </ligand>
</feature>
<keyword evidence="11 13" id="KW-0443">Lipid metabolism</keyword>
<dbReference type="AlphaFoldDB" id="A0A1M5GYM4"/>
<gene>
    <name evidence="13" type="primary">lpxK</name>
    <name evidence="15" type="ORF">SAMN05444372_102209</name>
</gene>
<feature type="transmembrane region" description="Helical" evidence="14">
    <location>
        <begin position="7"/>
        <end position="25"/>
    </location>
</feature>
<evidence type="ECO:0000256" key="10">
    <source>
        <dbReference type="ARBA" id="ARBA00022840"/>
    </source>
</evidence>
<keyword evidence="5 13" id="KW-0444">Lipid biosynthesis</keyword>
<evidence type="ECO:0000256" key="14">
    <source>
        <dbReference type="SAM" id="Phobius"/>
    </source>
</evidence>
<protein>
    <recommendedName>
        <fullName evidence="4 13">Tetraacyldisaccharide 4'-kinase</fullName>
        <ecNumber evidence="3 13">2.7.1.130</ecNumber>
    </recommendedName>
    <alternativeName>
        <fullName evidence="12 13">Lipid A 4'-kinase</fullName>
    </alternativeName>
</protein>
<dbReference type="NCBIfam" id="TIGR00682">
    <property type="entry name" value="lpxK"/>
    <property type="match status" value="1"/>
</dbReference>
<evidence type="ECO:0000256" key="9">
    <source>
        <dbReference type="ARBA" id="ARBA00022777"/>
    </source>
</evidence>
<dbReference type="GO" id="GO:0005524">
    <property type="term" value="F:ATP binding"/>
    <property type="evidence" value="ECO:0007669"/>
    <property type="project" value="UniProtKB-UniRule"/>
</dbReference>
<dbReference type="GO" id="GO:0009245">
    <property type="term" value="P:lipid A biosynthetic process"/>
    <property type="evidence" value="ECO:0007669"/>
    <property type="project" value="UniProtKB-UniRule"/>
</dbReference>
<dbReference type="GO" id="GO:0009029">
    <property type="term" value="F:lipid-A 4'-kinase activity"/>
    <property type="evidence" value="ECO:0007669"/>
    <property type="project" value="UniProtKB-UniRule"/>
</dbReference>
<reference evidence="16" key="1">
    <citation type="submission" date="2016-11" db="EMBL/GenBank/DDBJ databases">
        <authorList>
            <person name="Varghese N."/>
            <person name="Submissions S."/>
        </authorList>
    </citation>
    <scope>NUCLEOTIDE SEQUENCE [LARGE SCALE GENOMIC DNA]</scope>
    <source>
        <strain evidence="16">DSM 17659</strain>
    </source>
</reference>
<dbReference type="InterPro" id="IPR003758">
    <property type="entry name" value="LpxK"/>
</dbReference>
<evidence type="ECO:0000313" key="16">
    <source>
        <dbReference type="Proteomes" id="UP000184020"/>
    </source>
</evidence>
<keyword evidence="9 13" id="KW-0418">Kinase</keyword>
<dbReference type="GO" id="GO:0005886">
    <property type="term" value="C:plasma membrane"/>
    <property type="evidence" value="ECO:0007669"/>
    <property type="project" value="TreeGrafter"/>
</dbReference>
<keyword evidence="16" id="KW-1185">Reference proteome</keyword>
<dbReference type="EMBL" id="FQWF01000002">
    <property type="protein sequence ID" value="SHG08811.1"/>
    <property type="molecule type" value="Genomic_DNA"/>
</dbReference>
<evidence type="ECO:0000313" key="15">
    <source>
        <dbReference type="EMBL" id="SHG08811.1"/>
    </source>
</evidence>
<dbReference type="GO" id="GO:0009244">
    <property type="term" value="P:lipopolysaccharide core region biosynthetic process"/>
    <property type="evidence" value="ECO:0007669"/>
    <property type="project" value="TreeGrafter"/>
</dbReference>
<evidence type="ECO:0000256" key="12">
    <source>
        <dbReference type="ARBA" id="ARBA00029757"/>
    </source>
</evidence>
<comment type="similarity">
    <text evidence="13">Belongs to the LpxK family.</text>
</comment>
<name>A0A1M5GYM4_9FLAO</name>
<keyword evidence="10 13" id="KW-0067">ATP-binding</keyword>
<dbReference type="Proteomes" id="UP000184020">
    <property type="component" value="Unassembled WGS sequence"/>
</dbReference>
<comment type="catalytic activity">
    <reaction evidence="13">
        <text>a lipid A disaccharide + ATP = a lipid IVA + ADP + H(+)</text>
        <dbReference type="Rhea" id="RHEA:67840"/>
        <dbReference type="ChEBI" id="CHEBI:15378"/>
        <dbReference type="ChEBI" id="CHEBI:30616"/>
        <dbReference type="ChEBI" id="CHEBI:176343"/>
        <dbReference type="ChEBI" id="CHEBI:176425"/>
        <dbReference type="ChEBI" id="CHEBI:456216"/>
        <dbReference type="EC" id="2.7.1.130"/>
    </reaction>
</comment>
<dbReference type="InterPro" id="IPR027417">
    <property type="entry name" value="P-loop_NTPase"/>
</dbReference>